<sequence length="184" mass="19421">MFSTVFGHHSPWMIDILIAKHSSTHLDRKLQPCVVDGANTCPPRVRSSALPAPVAGERAGTVTSEAQVAHEPGVADLSAPHTHGILSHVDVGCAMFGQMPLLPTGGLCGSDNATTRWFGGVAYREPRSTVTVRLETLRIVETMANTLSLAHAHDEGPTISSDPAAHACLPTWPSAIHPTLAARS</sequence>
<protein>
    <submittedName>
        <fullName evidence="1">Uncharacterized protein</fullName>
    </submittedName>
</protein>
<organism evidence="1 2">
    <name type="scientific">Fistulina hepatica ATCC 64428</name>
    <dbReference type="NCBI Taxonomy" id="1128425"/>
    <lineage>
        <taxon>Eukaryota</taxon>
        <taxon>Fungi</taxon>
        <taxon>Dikarya</taxon>
        <taxon>Basidiomycota</taxon>
        <taxon>Agaricomycotina</taxon>
        <taxon>Agaricomycetes</taxon>
        <taxon>Agaricomycetidae</taxon>
        <taxon>Agaricales</taxon>
        <taxon>Fistulinaceae</taxon>
        <taxon>Fistulina</taxon>
    </lineage>
</organism>
<keyword evidence="2" id="KW-1185">Reference proteome</keyword>
<name>A0A0D7ACP8_9AGAR</name>
<reference evidence="1 2" key="1">
    <citation type="journal article" date="2015" name="Fungal Genet. Biol.">
        <title>Evolution of novel wood decay mechanisms in Agaricales revealed by the genome sequences of Fistulina hepatica and Cylindrobasidium torrendii.</title>
        <authorList>
            <person name="Floudas D."/>
            <person name="Held B.W."/>
            <person name="Riley R."/>
            <person name="Nagy L.G."/>
            <person name="Koehler G."/>
            <person name="Ransdell A.S."/>
            <person name="Younus H."/>
            <person name="Chow J."/>
            <person name="Chiniquy J."/>
            <person name="Lipzen A."/>
            <person name="Tritt A."/>
            <person name="Sun H."/>
            <person name="Haridas S."/>
            <person name="LaButti K."/>
            <person name="Ohm R.A."/>
            <person name="Kues U."/>
            <person name="Blanchette R.A."/>
            <person name="Grigoriev I.V."/>
            <person name="Minto R.E."/>
            <person name="Hibbett D.S."/>
        </authorList>
    </citation>
    <scope>NUCLEOTIDE SEQUENCE [LARGE SCALE GENOMIC DNA]</scope>
    <source>
        <strain evidence="1 2">ATCC 64428</strain>
    </source>
</reference>
<gene>
    <name evidence="1" type="ORF">FISHEDRAFT_73752</name>
</gene>
<proteinExistence type="predicted"/>
<evidence type="ECO:0000313" key="1">
    <source>
        <dbReference type="EMBL" id="KIY48184.1"/>
    </source>
</evidence>
<accession>A0A0D7ACP8</accession>
<dbReference type="AlphaFoldDB" id="A0A0D7ACP8"/>
<dbReference type="Proteomes" id="UP000054144">
    <property type="component" value="Unassembled WGS sequence"/>
</dbReference>
<evidence type="ECO:0000313" key="2">
    <source>
        <dbReference type="Proteomes" id="UP000054144"/>
    </source>
</evidence>
<dbReference type="EMBL" id="KN881851">
    <property type="protein sequence ID" value="KIY48184.1"/>
    <property type="molecule type" value="Genomic_DNA"/>
</dbReference>